<protein>
    <submittedName>
        <fullName evidence="1">Uncharacterized protein</fullName>
    </submittedName>
</protein>
<proteinExistence type="predicted"/>
<sequence length="59" mass="6992">MSYCYSLEDETVVNNRIWLQKHFRANGMAFSQLKDAGKSRRVEFTIQMKSEDSVYKILK</sequence>
<evidence type="ECO:0000313" key="1">
    <source>
        <dbReference type="EMBL" id="SFV67324.1"/>
    </source>
</evidence>
<organism evidence="1">
    <name type="scientific">hydrothermal vent metagenome</name>
    <dbReference type="NCBI Taxonomy" id="652676"/>
    <lineage>
        <taxon>unclassified sequences</taxon>
        <taxon>metagenomes</taxon>
        <taxon>ecological metagenomes</taxon>
    </lineage>
</organism>
<name>A0A1W1CNH5_9ZZZZ</name>
<dbReference type="EMBL" id="FPHF01000095">
    <property type="protein sequence ID" value="SFV67324.1"/>
    <property type="molecule type" value="Genomic_DNA"/>
</dbReference>
<reference evidence="1" key="1">
    <citation type="submission" date="2016-10" db="EMBL/GenBank/DDBJ databases">
        <authorList>
            <person name="de Groot N.N."/>
        </authorList>
    </citation>
    <scope>NUCLEOTIDE SEQUENCE</scope>
</reference>
<dbReference type="AlphaFoldDB" id="A0A1W1CNH5"/>
<accession>A0A1W1CNH5</accession>
<gene>
    <name evidence="1" type="ORF">MNB_SM-4-211</name>
</gene>